<dbReference type="InterPro" id="IPR015424">
    <property type="entry name" value="PyrdxlP-dep_Trfase"/>
</dbReference>
<dbReference type="NCBIfam" id="NF006033">
    <property type="entry name" value="PRK08175.1"/>
    <property type="match status" value="1"/>
</dbReference>
<dbReference type="InterPro" id="IPR004839">
    <property type="entry name" value="Aminotransferase_I/II_large"/>
</dbReference>
<keyword evidence="2" id="KW-0032">Aminotransferase</keyword>
<dbReference type="GO" id="GO:0008483">
    <property type="term" value="F:transaminase activity"/>
    <property type="evidence" value="ECO:0007669"/>
    <property type="project" value="UniProtKB-KW"/>
</dbReference>
<dbReference type="CDD" id="cd00609">
    <property type="entry name" value="AAT_like"/>
    <property type="match status" value="1"/>
</dbReference>
<evidence type="ECO:0000259" key="4">
    <source>
        <dbReference type="Pfam" id="PF00155"/>
    </source>
</evidence>
<dbReference type="PANTHER" id="PTHR42832">
    <property type="entry name" value="AMINO ACID AMINOTRANSFERASE"/>
    <property type="match status" value="1"/>
</dbReference>
<sequence length="388" mass="43894">MKNFSRIDRLPPYTLGIVNELKHKARQRGEDIIDFGLGNPDQPTPKHIVEKLCEAAVKNGNHRYSLSRGIYKLRLAITDWYKSRFDVELDPESEAIATIGSKEGISHLAMAVTSPGDSILVPTPTYPIHTYAFILSNADVIQVPMSRDVDFFEALLDTFKRNWPRPKALIINFPANPTTEIVEIEFFEKIVEFAKEHDLIVIHDFAYADLVYDGYKAPSFLQVPGAKDVGVEFFTLSKSYNMPGWRVGFAVGNKDLIYALSRIKSYQDYGMFQPIQIAATVALNGPQDCVADIREMYCSRRNTLCEGLNRSGWIVERPKATMFVWAEIPDQYKSMGSLEFSKLLLEKSKIAVSPGIGFGEGGDHFVRFSLVENEHRIKQAVRGIRELF</sequence>
<dbReference type="GO" id="GO:0030170">
    <property type="term" value="F:pyridoxal phosphate binding"/>
    <property type="evidence" value="ECO:0007669"/>
    <property type="project" value="InterPro"/>
</dbReference>
<dbReference type="InterPro" id="IPR015421">
    <property type="entry name" value="PyrdxlP-dep_Trfase_major"/>
</dbReference>
<evidence type="ECO:0000256" key="2">
    <source>
        <dbReference type="ARBA" id="ARBA00022576"/>
    </source>
</evidence>
<dbReference type="AlphaFoldDB" id="A0A382BCA3"/>
<evidence type="ECO:0000256" key="1">
    <source>
        <dbReference type="ARBA" id="ARBA00001933"/>
    </source>
</evidence>
<evidence type="ECO:0000256" key="3">
    <source>
        <dbReference type="ARBA" id="ARBA00022679"/>
    </source>
</evidence>
<dbReference type="Gene3D" id="3.90.1150.10">
    <property type="entry name" value="Aspartate Aminotransferase, domain 1"/>
    <property type="match status" value="1"/>
</dbReference>
<dbReference type="Gene3D" id="3.40.640.10">
    <property type="entry name" value="Type I PLP-dependent aspartate aminotransferase-like (Major domain)"/>
    <property type="match status" value="1"/>
</dbReference>
<dbReference type="PANTHER" id="PTHR42832:SF1">
    <property type="entry name" value="GLUTAMATE-PYRUVATE AMINOTRANSFERASE ALAC"/>
    <property type="match status" value="1"/>
</dbReference>
<gene>
    <name evidence="5" type="ORF">METZ01_LOCUS164324</name>
</gene>
<dbReference type="InterPro" id="IPR015422">
    <property type="entry name" value="PyrdxlP-dep_Trfase_small"/>
</dbReference>
<name>A0A382BCA3_9ZZZZ</name>
<accession>A0A382BCA3</accession>
<reference evidence="5" key="1">
    <citation type="submission" date="2018-05" db="EMBL/GenBank/DDBJ databases">
        <authorList>
            <person name="Lanie J.A."/>
            <person name="Ng W.-L."/>
            <person name="Kazmierczak K.M."/>
            <person name="Andrzejewski T.M."/>
            <person name="Davidsen T.M."/>
            <person name="Wayne K.J."/>
            <person name="Tettelin H."/>
            <person name="Glass J.I."/>
            <person name="Rusch D."/>
            <person name="Podicherti R."/>
            <person name="Tsui H.-C.T."/>
            <person name="Winkler M.E."/>
        </authorList>
    </citation>
    <scope>NUCLEOTIDE SEQUENCE</scope>
</reference>
<organism evidence="5">
    <name type="scientific">marine metagenome</name>
    <dbReference type="NCBI Taxonomy" id="408172"/>
    <lineage>
        <taxon>unclassified sequences</taxon>
        <taxon>metagenomes</taxon>
        <taxon>ecological metagenomes</taxon>
    </lineage>
</organism>
<feature type="domain" description="Aminotransferase class I/classII large" evidence="4">
    <location>
        <begin position="31"/>
        <end position="382"/>
    </location>
</feature>
<protein>
    <recommendedName>
        <fullName evidence="4">Aminotransferase class I/classII large domain-containing protein</fullName>
    </recommendedName>
</protein>
<dbReference type="SUPFAM" id="SSF53383">
    <property type="entry name" value="PLP-dependent transferases"/>
    <property type="match status" value="1"/>
</dbReference>
<dbReference type="InterPro" id="IPR050881">
    <property type="entry name" value="LL-DAP_aminotransferase"/>
</dbReference>
<proteinExistence type="predicted"/>
<keyword evidence="3" id="KW-0808">Transferase</keyword>
<dbReference type="EMBL" id="UINC01029176">
    <property type="protein sequence ID" value="SVB11470.1"/>
    <property type="molecule type" value="Genomic_DNA"/>
</dbReference>
<dbReference type="Pfam" id="PF00155">
    <property type="entry name" value="Aminotran_1_2"/>
    <property type="match status" value="1"/>
</dbReference>
<evidence type="ECO:0000313" key="5">
    <source>
        <dbReference type="EMBL" id="SVB11470.1"/>
    </source>
</evidence>
<comment type="cofactor">
    <cofactor evidence="1">
        <name>pyridoxal 5'-phosphate</name>
        <dbReference type="ChEBI" id="CHEBI:597326"/>
    </cofactor>
</comment>